<organism evidence="2 3">
    <name type="scientific">Ascoidea rubescens DSM 1968</name>
    <dbReference type="NCBI Taxonomy" id="1344418"/>
    <lineage>
        <taxon>Eukaryota</taxon>
        <taxon>Fungi</taxon>
        <taxon>Dikarya</taxon>
        <taxon>Ascomycota</taxon>
        <taxon>Saccharomycotina</taxon>
        <taxon>Saccharomycetes</taxon>
        <taxon>Ascoideaceae</taxon>
        <taxon>Ascoidea</taxon>
    </lineage>
</organism>
<accession>A0A1D2VBH7</accession>
<keyword evidence="3" id="KW-1185">Reference proteome</keyword>
<dbReference type="Proteomes" id="UP000095038">
    <property type="component" value="Unassembled WGS sequence"/>
</dbReference>
<feature type="compositionally biased region" description="Low complexity" evidence="1">
    <location>
        <begin position="296"/>
        <end position="310"/>
    </location>
</feature>
<dbReference type="RefSeq" id="XP_020045335.1">
    <property type="nucleotide sequence ID" value="XM_020188820.1"/>
</dbReference>
<evidence type="ECO:0000313" key="3">
    <source>
        <dbReference type="Proteomes" id="UP000095038"/>
    </source>
</evidence>
<evidence type="ECO:0000256" key="1">
    <source>
        <dbReference type="SAM" id="MobiDB-lite"/>
    </source>
</evidence>
<dbReference type="EMBL" id="KV454488">
    <property type="protein sequence ID" value="ODV59028.1"/>
    <property type="molecule type" value="Genomic_DNA"/>
</dbReference>
<proteinExistence type="predicted"/>
<evidence type="ECO:0008006" key="4">
    <source>
        <dbReference type="Google" id="ProtNLM"/>
    </source>
</evidence>
<feature type="region of interest" description="Disordered" evidence="1">
    <location>
        <begin position="212"/>
        <end position="246"/>
    </location>
</feature>
<protein>
    <recommendedName>
        <fullName evidence="4">Myb/SANT-like domain-containing protein</fullName>
    </recommendedName>
</protein>
<sequence length="394" mass="44643">MAHTMNQLNQLTQLAHSQLGPVLLGQGLLSLASSLSGSSGISSTMGPVQEGSTSTQNVSIVKIVDNEKIWMKPRRDLFSNLIRKKLLLGIDNEGNGLLSKKSIRSSGYQEIANELNYRFNCKDFDKTKVQNFYADTKKHFRLYLKARSLPMSRIVDGNNDTLDESNMKWIWLPNLVWDELAIDYPRIRSLRNKDIWYLDNLSPILMSHKLQTSHRKRKSSISISSSTPNPSIVNSNPSGHQNINSVNNISNIDSAVSTIDINLHSSPIDSPLAKDRLNSKSKKQKTNTFTSLASINNTPPSNANNNNSDQNTRKSELEDLFKWHKSQKNDKQIQQIIERLNQLEENNFISDQILSYFLTEIKEDILLSLFKNKLKLSNKNLAAIARKIYQNQSS</sequence>
<evidence type="ECO:0000313" key="2">
    <source>
        <dbReference type="EMBL" id="ODV59028.1"/>
    </source>
</evidence>
<feature type="compositionally biased region" description="Polar residues" evidence="1">
    <location>
        <begin position="286"/>
        <end position="295"/>
    </location>
</feature>
<name>A0A1D2VBH7_9ASCO</name>
<dbReference type="AlphaFoldDB" id="A0A1D2VBH7"/>
<feature type="region of interest" description="Disordered" evidence="1">
    <location>
        <begin position="270"/>
        <end position="314"/>
    </location>
</feature>
<reference evidence="3" key="1">
    <citation type="submission" date="2016-05" db="EMBL/GenBank/DDBJ databases">
        <title>Comparative genomics of biotechnologically important yeasts.</title>
        <authorList>
            <consortium name="DOE Joint Genome Institute"/>
            <person name="Riley R."/>
            <person name="Haridas S."/>
            <person name="Wolfe K.H."/>
            <person name="Lopes M.R."/>
            <person name="Hittinger C.T."/>
            <person name="Goker M."/>
            <person name="Salamov A."/>
            <person name="Wisecaver J."/>
            <person name="Long T.M."/>
            <person name="Aerts A.L."/>
            <person name="Barry K."/>
            <person name="Choi C."/>
            <person name="Clum A."/>
            <person name="Coughlan A.Y."/>
            <person name="Deshpande S."/>
            <person name="Douglass A.P."/>
            <person name="Hanson S.J."/>
            <person name="Klenk H.-P."/>
            <person name="Labutti K."/>
            <person name="Lapidus A."/>
            <person name="Lindquist E."/>
            <person name="Lipzen A."/>
            <person name="Meier-Kolthoff J.P."/>
            <person name="Ohm R.A."/>
            <person name="Otillar R.P."/>
            <person name="Pangilinan J."/>
            <person name="Peng Y."/>
            <person name="Rokas A."/>
            <person name="Rosa C.A."/>
            <person name="Scheuner C."/>
            <person name="Sibirny A.A."/>
            <person name="Slot J.C."/>
            <person name="Stielow J.B."/>
            <person name="Sun H."/>
            <person name="Kurtzman C.P."/>
            <person name="Blackwell M."/>
            <person name="Grigoriev I.V."/>
            <person name="Jeffries T.W."/>
        </authorList>
    </citation>
    <scope>NUCLEOTIDE SEQUENCE [LARGE SCALE GENOMIC DNA]</scope>
    <source>
        <strain evidence="3">DSM 1968</strain>
    </source>
</reference>
<feature type="compositionally biased region" description="Low complexity" evidence="1">
    <location>
        <begin position="220"/>
        <end position="246"/>
    </location>
</feature>
<gene>
    <name evidence="2" type="ORF">ASCRUDRAFT_115633</name>
</gene>
<dbReference type="GeneID" id="30962456"/>
<dbReference type="InParanoid" id="A0A1D2VBH7"/>